<dbReference type="Gene3D" id="3.40.50.1820">
    <property type="entry name" value="alpha/beta hydrolase"/>
    <property type="match status" value="1"/>
</dbReference>
<dbReference type="PANTHER" id="PTHR40841:SF2">
    <property type="entry name" value="SIDEROPHORE-DEGRADING ESTERASE (EUROFUNG)"/>
    <property type="match status" value="1"/>
</dbReference>
<protein>
    <submittedName>
        <fullName evidence="5">Alpha/beta hydrolase-fold protein</fullName>
    </submittedName>
</protein>
<feature type="repeat" description="TPR" evidence="3">
    <location>
        <begin position="341"/>
        <end position="374"/>
    </location>
</feature>
<dbReference type="InterPro" id="IPR019734">
    <property type="entry name" value="TPR_rpt"/>
</dbReference>
<feature type="chain" id="PRO_5047107031" evidence="4">
    <location>
        <begin position="21"/>
        <end position="388"/>
    </location>
</feature>
<dbReference type="RefSeq" id="WP_382409348.1">
    <property type="nucleotide sequence ID" value="NZ_JBHSGU010000005.1"/>
</dbReference>
<evidence type="ECO:0000256" key="2">
    <source>
        <dbReference type="ARBA" id="ARBA00022801"/>
    </source>
</evidence>
<keyword evidence="3" id="KW-0802">TPR repeat</keyword>
<evidence type="ECO:0000256" key="1">
    <source>
        <dbReference type="ARBA" id="ARBA00005622"/>
    </source>
</evidence>
<organism evidence="5 6">
    <name type="scientific">Glaciecola siphonariae</name>
    <dbReference type="NCBI Taxonomy" id="521012"/>
    <lineage>
        <taxon>Bacteria</taxon>
        <taxon>Pseudomonadati</taxon>
        <taxon>Pseudomonadota</taxon>
        <taxon>Gammaproteobacteria</taxon>
        <taxon>Alteromonadales</taxon>
        <taxon>Alteromonadaceae</taxon>
        <taxon>Glaciecola</taxon>
    </lineage>
</organism>
<evidence type="ECO:0000256" key="4">
    <source>
        <dbReference type="SAM" id="SignalP"/>
    </source>
</evidence>
<dbReference type="Proteomes" id="UP001595897">
    <property type="component" value="Unassembled WGS sequence"/>
</dbReference>
<comment type="similarity">
    <text evidence="1">Belongs to the esterase D family.</text>
</comment>
<feature type="signal peptide" evidence="4">
    <location>
        <begin position="1"/>
        <end position="20"/>
    </location>
</feature>
<dbReference type="EMBL" id="JBHSGU010000005">
    <property type="protein sequence ID" value="MFC4701165.1"/>
    <property type="molecule type" value="Genomic_DNA"/>
</dbReference>
<keyword evidence="2 5" id="KW-0378">Hydrolase</keyword>
<dbReference type="SUPFAM" id="SSF48452">
    <property type="entry name" value="TPR-like"/>
    <property type="match status" value="1"/>
</dbReference>
<dbReference type="InterPro" id="IPR029058">
    <property type="entry name" value="AB_hydrolase_fold"/>
</dbReference>
<reference evidence="6" key="1">
    <citation type="journal article" date="2019" name="Int. J. Syst. Evol. Microbiol.">
        <title>The Global Catalogue of Microorganisms (GCM) 10K type strain sequencing project: providing services to taxonomists for standard genome sequencing and annotation.</title>
        <authorList>
            <consortium name="The Broad Institute Genomics Platform"/>
            <consortium name="The Broad Institute Genome Sequencing Center for Infectious Disease"/>
            <person name="Wu L."/>
            <person name="Ma J."/>
        </authorList>
    </citation>
    <scope>NUCLEOTIDE SEQUENCE [LARGE SCALE GENOMIC DNA]</scope>
    <source>
        <strain evidence="6">KACC 12507</strain>
    </source>
</reference>
<dbReference type="GO" id="GO:0016787">
    <property type="term" value="F:hydrolase activity"/>
    <property type="evidence" value="ECO:0007669"/>
    <property type="project" value="UniProtKB-KW"/>
</dbReference>
<comment type="caution">
    <text evidence="5">The sequence shown here is derived from an EMBL/GenBank/DDBJ whole genome shotgun (WGS) entry which is preliminary data.</text>
</comment>
<keyword evidence="6" id="KW-1185">Reference proteome</keyword>
<gene>
    <name evidence="5" type="ORF">ACFO4O_13415</name>
</gene>
<dbReference type="PANTHER" id="PTHR40841">
    <property type="entry name" value="SIDEROPHORE TRIACETYLFUSARININE C ESTERASE"/>
    <property type="match status" value="1"/>
</dbReference>
<dbReference type="InterPro" id="IPR052558">
    <property type="entry name" value="Siderophore_Hydrolase_D"/>
</dbReference>
<dbReference type="Pfam" id="PF00756">
    <property type="entry name" value="Esterase"/>
    <property type="match status" value="1"/>
</dbReference>
<evidence type="ECO:0000313" key="5">
    <source>
        <dbReference type="EMBL" id="MFC4701165.1"/>
    </source>
</evidence>
<sequence length="388" mass="43934">MTRALIVVLLAMLMSIHAEADDKDIVIGEILSIDSKVLDEEREYWVSTPKGYDKSNLYPVVYLLDGDTHFESTVGVLDHLIVNGRIPGMILVAILNTDRIRDLTPSKAIDENGETPEFFKTSGGGKTFLKFLKTELMPKIKEDYPAAPYNVIVGHSFGGLFALYSLLEEPGLFQSYISIDPALWWHNQWLNQQLANMLNQKPKRETGVYIASANNGQDDGPSTMIGSQRDFFAKLSTWNNDTFYSSIEYFPTEDHRSVPLIALHNGLRYLFSGHNVDIGKILDDPALLNEHYDTWSKKLGYEYRPPEGLVNHIGYAFLQEGKVDQAITSFKQNVEMYPESSNTYSSLAESYVEKGEITLAIENYQKVILIEGESERVEKIIEELKEKL</sequence>
<dbReference type="Pfam" id="PF13181">
    <property type="entry name" value="TPR_8"/>
    <property type="match status" value="1"/>
</dbReference>
<dbReference type="InterPro" id="IPR000801">
    <property type="entry name" value="Esterase-like"/>
</dbReference>
<evidence type="ECO:0000256" key="3">
    <source>
        <dbReference type="PROSITE-ProRule" id="PRU00339"/>
    </source>
</evidence>
<feature type="repeat" description="TPR" evidence="3">
    <location>
        <begin position="307"/>
        <end position="340"/>
    </location>
</feature>
<name>A0ABV9LZ94_9ALTE</name>
<dbReference type="SUPFAM" id="SSF53474">
    <property type="entry name" value="alpha/beta-Hydrolases"/>
    <property type="match status" value="1"/>
</dbReference>
<dbReference type="PROSITE" id="PS50005">
    <property type="entry name" value="TPR"/>
    <property type="match status" value="2"/>
</dbReference>
<proteinExistence type="inferred from homology"/>
<dbReference type="InterPro" id="IPR011990">
    <property type="entry name" value="TPR-like_helical_dom_sf"/>
</dbReference>
<evidence type="ECO:0000313" key="6">
    <source>
        <dbReference type="Proteomes" id="UP001595897"/>
    </source>
</evidence>
<accession>A0ABV9LZ94</accession>
<keyword evidence="4" id="KW-0732">Signal</keyword>
<dbReference type="SMART" id="SM00028">
    <property type="entry name" value="TPR"/>
    <property type="match status" value="2"/>
</dbReference>